<proteinExistence type="predicted"/>
<evidence type="ECO:0000313" key="3">
    <source>
        <dbReference type="EMBL" id="XBH20334.1"/>
    </source>
</evidence>
<keyword evidence="3" id="KW-0808">Transferase</keyword>
<dbReference type="GO" id="GO:0046872">
    <property type="term" value="F:metal ion binding"/>
    <property type="evidence" value="ECO:0007669"/>
    <property type="project" value="UniProtKB-KW"/>
</dbReference>
<accession>A0AAU7DSM3</accession>
<dbReference type="InterPro" id="IPR011051">
    <property type="entry name" value="RmlC_Cupin_sf"/>
</dbReference>
<keyword evidence="1" id="KW-0479">Metal-binding</keyword>
<evidence type="ECO:0000256" key="2">
    <source>
        <dbReference type="ARBA" id="ARBA00022833"/>
    </source>
</evidence>
<sequence>MKPFRLAANQPPARFYAGGHRISQFRGAAEVDTSQVVHTPEDWVGSTCTVNGSDSVGLTHLDSGQVLKEAVEQDPQAWFGPQHVARHGTDSILVKLLDAGERLPVHIHPDVPFAQEHLGSNHGKTEGWIALRDADAYIAFSRDVSAEELRTWVDTQDTEAILAAMHRVPVRQGDAIYLPAGLPHAIGDGNFVVELQEPTDFSVLLEWAGYPIDGTTDGHLGLGFDTALEAVDRRGWSSQEVADLFSTPDDDGIVLKQAADFFRARQVGAGANWSAGFSILIAISGAGTLTTTNGGEMALAAGDTILVPFASGDAALVGDVTAYLCQPPQ</sequence>
<dbReference type="Gene3D" id="2.60.120.10">
    <property type="entry name" value="Jelly Rolls"/>
    <property type="match status" value="2"/>
</dbReference>
<protein>
    <submittedName>
        <fullName evidence="3">Carbohydrate kinase</fullName>
    </submittedName>
</protein>
<evidence type="ECO:0000256" key="1">
    <source>
        <dbReference type="ARBA" id="ARBA00022723"/>
    </source>
</evidence>
<gene>
    <name evidence="3" type="ORF">V5R04_08715</name>
</gene>
<dbReference type="EMBL" id="CP146203">
    <property type="protein sequence ID" value="XBH20334.1"/>
    <property type="molecule type" value="Genomic_DNA"/>
</dbReference>
<dbReference type="PANTHER" id="PTHR42742:SF3">
    <property type="entry name" value="FRUCTOKINASE"/>
    <property type="match status" value="1"/>
</dbReference>
<dbReference type="PANTHER" id="PTHR42742">
    <property type="entry name" value="TRANSCRIPTIONAL REPRESSOR MPRA"/>
    <property type="match status" value="1"/>
</dbReference>
<dbReference type="GO" id="GO:0016301">
    <property type="term" value="F:kinase activity"/>
    <property type="evidence" value="ECO:0007669"/>
    <property type="project" value="UniProtKB-KW"/>
</dbReference>
<keyword evidence="2" id="KW-0862">Zinc</keyword>
<dbReference type="CDD" id="cd07010">
    <property type="entry name" value="cupin_PMI_type_I_N_bac"/>
    <property type="match status" value="1"/>
</dbReference>
<dbReference type="AlphaFoldDB" id="A0AAU7DSM3"/>
<reference evidence="3" key="1">
    <citation type="submission" date="2024-02" db="EMBL/GenBank/DDBJ databases">
        <title>Tomenella chthoni gen. nov. sp. nov., a member of the family Jonesiaceae isolated from bat guano.</title>
        <authorList>
            <person name="Miller S.L."/>
            <person name="King J."/>
            <person name="Sankaranarayanan K."/>
            <person name="Lawson P.A."/>
        </authorList>
    </citation>
    <scope>NUCLEOTIDE SEQUENCE</scope>
    <source>
        <strain evidence="3">BS-20</strain>
    </source>
</reference>
<dbReference type="SUPFAM" id="SSF51182">
    <property type="entry name" value="RmlC-like cupins"/>
    <property type="match status" value="1"/>
</dbReference>
<dbReference type="InterPro" id="IPR051804">
    <property type="entry name" value="Carb_Metab_Reg_Kinase/Isom"/>
</dbReference>
<organism evidence="3">
    <name type="scientific">Jonesiaceae bacterium BS-20</name>
    <dbReference type="NCBI Taxonomy" id="3120821"/>
    <lineage>
        <taxon>Bacteria</taxon>
        <taxon>Bacillati</taxon>
        <taxon>Actinomycetota</taxon>
        <taxon>Actinomycetes</taxon>
        <taxon>Micrococcales</taxon>
        <taxon>Jonesiaceae</taxon>
    </lineage>
</organism>
<name>A0AAU7DSM3_9MICO</name>
<keyword evidence="3" id="KW-0418">Kinase</keyword>
<dbReference type="InterPro" id="IPR014710">
    <property type="entry name" value="RmlC-like_jellyroll"/>
</dbReference>